<sequence length="88" mass="9650">MGGFENLFGDPDELQRRMAEFAESMQRQQGLAWADNAIGLAVQMTVAAINRVNVQGNADEQAQQIRSLMATVFPEAVTLVREARAGLQ</sequence>
<protein>
    <submittedName>
        <fullName evidence="1">Uncharacterized protein</fullName>
    </submittedName>
</protein>
<dbReference type="Proteomes" id="UP001162834">
    <property type="component" value="Chromosome"/>
</dbReference>
<reference evidence="1" key="1">
    <citation type="journal article" date="2022" name="Int. J. Syst. Evol. Microbiol.">
        <title>Pseudomonas aegrilactucae sp. nov. and Pseudomonas morbosilactucae sp. nov., pathogens causing bacterial rot of lettuce in Japan.</title>
        <authorList>
            <person name="Sawada H."/>
            <person name="Fujikawa T."/>
            <person name="Satou M."/>
        </authorList>
    </citation>
    <scope>NUCLEOTIDE SEQUENCE</scope>
    <source>
        <strain evidence="1">0166_1</strain>
    </source>
</reference>
<dbReference type="EMBL" id="CP087164">
    <property type="protein sequence ID" value="UGS34165.1"/>
    <property type="molecule type" value="Genomic_DNA"/>
</dbReference>
<keyword evidence="2" id="KW-1185">Reference proteome</keyword>
<dbReference type="KEGG" id="sbae:DSM104329_00537"/>
<proteinExistence type="predicted"/>
<gene>
    <name evidence="1" type="ORF">DSM104329_00537</name>
</gene>
<dbReference type="AlphaFoldDB" id="A0A9E6XU07"/>
<accession>A0A9E6XU07</accession>
<organism evidence="1 2">
    <name type="scientific">Capillimicrobium parvum</name>
    <dbReference type="NCBI Taxonomy" id="2884022"/>
    <lineage>
        <taxon>Bacteria</taxon>
        <taxon>Bacillati</taxon>
        <taxon>Actinomycetota</taxon>
        <taxon>Thermoleophilia</taxon>
        <taxon>Solirubrobacterales</taxon>
        <taxon>Capillimicrobiaceae</taxon>
        <taxon>Capillimicrobium</taxon>
    </lineage>
</organism>
<evidence type="ECO:0000313" key="1">
    <source>
        <dbReference type="EMBL" id="UGS34165.1"/>
    </source>
</evidence>
<name>A0A9E6XU07_9ACTN</name>
<dbReference type="RefSeq" id="WP_259313853.1">
    <property type="nucleotide sequence ID" value="NZ_CP087164.1"/>
</dbReference>
<evidence type="ECO:0000313" key="2">
    <source>
        <dbReference type="Proteomes" id="UP001162834"/>
    </source>
</evidence>